<evidence type="ECO:0000256" key="1">
    <source>
        <dbReference type="ARBA" id="ARBA00023015"/>
    </source>
</evidence>
<dbReference type="PROSITE" id="PS50932">
    <property type="entry name" value="HTH_LACI_2"/>
    <property type="match status" value="1"/>
</dbReference>
<gene>
    <name evidence="5" type="ORF">M0651_10845</name>
</gene>
<dbReference type="Proteomes" id="UP001139534">
    <property type="component" value="Unassembled WGS sequence"/>
</dbReference>
<dbReference type="InterPro" id="IPR010982">
    <property type="entry name" value="Lambda_DNA-bd_dom_sf"/>
</dbReference>
<dbReference type="CDD" id="cd01392">
    <property type="entry name" value="HTH_LacI"/>
    <property type="match status" value="1"/>
</dbReference>
<dbReference type="SUPFAM" id="SSF53822">
    <property type="entry name" value="Periplasmic binding protein-like I"/>
    <property type="match status" value="1"/>
</dbReference>
<dbReference type="PANTHER" id="PTHR30146">
    <property type="entry name" value="LACI-RELATED TRANSCRIPTIONAL REPRESSOR"/>
    <property type="match status" value="1"/>
</dbReference>
<organism evidence="5 6">
    <name type="scientific">Paenibacillus mellifer</name>
    <dbReference type="NCBI Taxonomy" id="2937794"/>
    <lineage>
        <taxon>Bacteria</taxon>
        <taxon>Bacillati</taxon>
        <taxon>Bacillota</taxon>
        <taxon>Bacilli</taxon>
        <taxon>Bacillales</taxon>
        <taxon>Paenibacillaceae</taxon>
        <taxon>Paenibacillus</taxon>
    </lineage>
</organism>
<dbReference type="Gene3D" id="3.40.50.2300">
    <property type="match status" value="2"/>
</dbReference>
<dbReference type="EMBL" id="JALPRK010000008">
    <property type="protein sequence ID" value="MCK8487671.1"/>
    <property type="molecule type" value="Genomic_DNA"/>
</dbReference>
<evidence type="ECO:0000313" key="5">
    <source>
        <dbReference type="EMBL" id="MCK8487671.1"/>
    </source>
</evidence>
<dbReference type="SMART" id="SM00354">
    <property type="entry name" value="HTH_LACI"/>
    <property type="match status" value="1"/>
</dbReference>
<keyword evidence="3" id="KW-0804">Transcription</keyword>
<evidence type="ECO:0000256" key="2">
    <source>
        <dbReference type="ARBA" id="ARBA00023125"/>
    </source>
</evidence>
<accession>A0A9X2BT96</accession>
<dbReference type="RefSeq" id="WP_248551765.1">
    <property type="nucleotide sequence ID" value="NZ_JALPRK010000008.1"/>
</dbReference>
<keyword evidence="2" id="KW-0238">DNA-binding</keyword>
<evidence type="ECO:0000313" key="6">
    <source>
        <dbReference type="Proteomes" id="UP001139534"/>
    </source>
</evidence>
<dbReference type="Pfam" id="PF13377">
    <property type="entry name" value="Peripla_BP_3"/>
    <property type="match status" value="1"/>
</dbReference>
<comment type="caution">
    <text evidence="5">The sequence shown here is derived from an EMBL/GenBank/DDBJ whole genome shotgun (WGS) entry which is preliminary data.</text>
</comment>
<sequence>MTNMNDVAKAAGVSKSTVSNVFSGKRAISEAVRRKVLISAEQMNYRPNYFARSMVTKETRIIGIVMDSEKVKFSQYNISFINGVLKECNRQGYRLLIDTLADDYRRQVTQMTSEPVDGEIILDPMAVDTRIKERMANRRLMTIIGKPPAPFETKLCYVNNDNIQAAETAADYLLSLGHRNILFLNAVRKHTVSQDRKAGYLQAFAKRGWEPDGRLTVFRDESVPSVEYGYVTAKKYLQADPTLTAVIADTDQIALGVYRAAAELGLTVPEDLSVIAFNNNTVYPNEFNPPLTCIELNGEVLGQEAAKLLIEQLQAKEPLVKQVIIQSRLAERASCAPVLR</sequence>
<dbReference type="Gene3D" id="1.10.260.40">
    <property type="entry name" value="lambda repressor-like DNA-binding domains"/>
    <property type="match status" value="1"/>
</dbReference>
<evidence type="ECO:0000256" key="3">
    <source>
        <dbReference type="ARBA" id="ARBA00023163"/>
    </source>
</evidence>
<dbReference type="AlphaFoldDB" id="A0A9X2BT96"/>
<dbReference type="PANTHER" id="PTHR30146:SF109">
    <property type="entry name" value="HTH-TYPE TRANSCRIPTIONAL REGULATOR GALS"/>
    <property type="match status" value="1"/>
</dbReference>
<keyword evidence="1" id="KW-0805">Transcription regulation</keyword>
<feature type="domain" description="HTH lacI-type" evidence="4">
    <location>
        <begin position="2"/>
        <end position="56"/>
    </location>
</feature>
<keyword evidence="6" id="KW-1185">Reference proteome</keyword>
<protein>
    <submittedName>
        <fullName evidence="5">LacI family transcriptional regulator</fullName>
    </submittedName>
</protein>
<dbReference type="GO" id="GO:0000976">
    <property type="term" value="F:transcription cis-regulatory region binding"/>
    <property type="evidence" value="ECO:0007669"/>
    <property type="project" value="TreeGrafter"/>
</dbReference>
<dbReference type="InterPro" id="IPR046335">
    <property type="entry name" value="LacI/GalR-like_sensor"/>
</dbReference>
<reference evidence="5" key="1">
    <citation type="submission" date="2022-04" db="EMBL/GenBank/DDBJ databases">
        <authorList>
            <person name="Seo M.-J."/>
        </authorList>
    </citation>
    <scope>NUCLEOTIDE SEQUENCE</scope>
    <source>
        <strain evidence="5">MBLB2552</strain>
    </source>
</reference>
<dbReference type="SUPFAM" id="SSF47413">
    <property type="entry name" value="lambda repressor-like DNA-binding domains"/>
    <property type="match status" value="1"/>
</dbReference>
<name>A0A9X2BT96_9BACL</name>
<dbReference type="InterPro" id="IPR000843">
    <property type="entry name" value="HTH_LacI"/>
</dbReference>
<dbReference type="InterPro" id="IPR028082">
    <property type="entry name" value="Peripla_BP_I"/>
</dbReference>
<evidence type="ECO:0000259" key="4">
    <source>
        <dbReference type="PROSITE" id="PS50932"/>
    </source>
</evidence>
<proteinExistence type="predicted"/>
<dbReference type="GO" id="GO:0003700">
    <property type="term" value="F:DNA-binding transcription factor activity"/>
    <property type="evidence" value="ECO:0007669"/>
    <property type="project" value="TreeGrafter"/>
</dbReference>
<dbReference type="Pfam" id="PF00356">
    <property type="entry name" value="LacI"/>
    <property type="match status" value="1"/>
</dbReference>